<name>A0AAN8VKB6_9MAGN</name>
<dbReference type="AlphaFoldDB" id="A0AAN8VKB6"/>
<proteinExistence type="predicted"/>
<keyword evidence="2" id="KW-1185">Reference proteome</keyword>
<evidence type="ECO:0000313" key="1">
    <source>
        <dbReference type="EMBL" id="KAK6935645.1"/>
    </source>
</evidence>
<protein>
    <submittedName>
        <fullName evidence="1">Uncharacterized protein</fullName>
    </submittedName>
</protein>
<reference evidence="1 2" key="1">
    <citation type="submission" date="2023-12" db="EMBL/GenBank/DDBJ databases">
        <title>A high-quality genome assembly for Dillenia turbinata (Dilleniales).</title>
        <authorList>
            <person name="Chanderbali A."/>
        </authorList>
    </citation>
    <scope>NUCLEOTIDE SEQUENCE [LARGE SCALE GENOMIC DNA]</scope>
    <source>
        <strain evidence="1">LSX21</strain>
        <tissue evidence="1">Leaf</tissue>
    </source>
</reference>
<sequence>MQETVDADLIAHSAEPKVGNLEVAILVDEEVLGLEVAVEDAAGVAVGDSGDELLEVAAAEVLREAALGNLGEELAALEEFHDEVDLGLRSEDLVKLDDVGVVEAAHDGDLALDVGHQGGGGAAGEPLLADDLDGHALPGIHLPRVVHLGEGPAPQQLPHFILAEQGLVPVIAAAPEQQRDLQAMFDLWH</sequence>
<organism evidence="1 2">
    <name type="scientific">Dillenia turbinata</name>
    <dbReference type="NCBI Taxonomy" id="194707"/>
    <lineage>
        <taxon>Eukaryota</taxon>
        <taxon>Viridiplantae</taxon>
        <taxon>Streptophyta</taxon>
        <taxon>Embryophyta</taxon>
        <taxon>Tracheophyta</taxon>
        <taxon>Spermatophyta</taxon>
        <taxon>Magnoliopsida</taxon>
        <taxon>eudicotyledons</taxon>
        <taxon>Gunneridae</taxon>
        <taxon>Pentapetalae</taxon>
        <taxon>Dilleniales</taxon>
        <taxon>Dilleniaceae</taxon>
        <taxon>Dillenia</taxon>
    </lineage>
</organism>
<accession>A0AAN8VKB6</accession>
<dbReference type="EMBL" id="JBAMMX010000007">
    <property type="protein sequence ID" value="KAK6935645.1"/>
    <property type="molecule type" value="Genomic_DNA"/>
</dbReference>
<evidence type="ECO:0000313" key="2">
    <source>
        <dbReference type="Proteomes" id="UP001370490"/>
    </source>
</evidence>
<dbReference type="Proteomes" id="UP001370490">
    <property type="component" value="Unassembled WGS sequence"/>
</dbReference>
<gene>
    <name evidence="1" type="ORF">RJ641_032675</name>
</gene>
<comment type="caution">
    <text evidence="1">The sequence shown here is derived from an EMBL/GenBank/DDBJ whole genome shotgun (WGS) entry which is preliminary data.</text>
</comment>